<dbReference type="PANTHER" id="PTHR34835:SF90">
    <property type="entry name" value="AMINOTRANSFERASE-LIKE PLANT MOBILE DOMAIN-CONTAINING PROTEIN"/>
    <property type="match status" value="1"/>
</dbReference>
<keyword evidence="3" id="KW-1185">Reference proteome</keyword>
<name>A0AAU9P4F3_9ASTR</name>
<dbReference type="PANTHER" id="PTHR34835">
    <property type="entry name" value="OS07G0283600 PROTEIN-RELATED"/>
    <property type="match status" value="1"/>
</dbReference>
<evidence type="ECO:0000256" key="1">
    <source>
        <dbReference type="SAM" id="MobiDB-lite"/>
    </source>
</evidence>
<dbReference type="EMBL" id="CAKMRJ010005523">
    <property type="protein sequence ID" value="CAH1444842.1"/>
    <property type="molecule type" value="Genomic_DNA"/>
</dbReference>
<reference evidence="2 3" key="1">
    <citation type="submission" date="2022-01" db="EMBL/GenBank/DDBJ databases">
        <authorList>
            <person name="Xiong W."/>
            <person name="Schranz E."/>
        </authorList>
    </citation>
    <scope>NUCLEOTIDE SEQUENCE [LARGE SCALE GENOMIC DNA]</scope>
</reference>
<comment type="caution">
    <text evidence="2">The sequence shown here is derived from an EMBL/GenBank/DDBJ whole genome shotgun (WGS) entry which is preliminary data.</text>
</comment>
<dbReference type="AlphaFoldDB" id="A0AAU9P4F3"/>
<evidence type="ECO:0000313" key="2">
    <source>
        <dbReference type="EMBL" id="CAH1444842.1"/>
    </source>
</evidence>
<dbReference type="Proteomes" id="UP001157418">
    <property type="component" value="Unassembled WGS sequence"/>
</dbReference>
<protein>
    <submittedName>
        <fullName evidence="2">Uncharacterized protein</fullName>
    </submittedName>
</protein>
<sequence>MGRCNLFPIELYFKKSRYQQHRLMSYVLDCPVRTKNSYIPYLDTNFFIGPSTLLVLFYADKIHSKALMVPRKRPPICYWSSEKIRYRETFEQEIGKFGLGELNEDIVYEQVEEDTNQGDSDSDEDEDEYVEVYKSKLFKMFDTFERMKERLNSKLSDAITKFPKKESFRNLKDKITNLVVEDKNGSMENFQAMKLDLKGVNGEEDNDNDGPEPEVDYLLDGNDAENDGETNKKGSDEKKMEGETEGTYNDREINENENDEEKKR</sequence>
<feature type="compositionally biased region" description="Basic and acidic residues" evidence="1">
    <location>
        <begin position="229"/>
        <end position="264"/>
    </location>
</feature>
<feature type="compositionally biased region" description="Acidic residues" evidence="1">
    <location>
        <begin position="202"/>
        <end position="228"/>
    </location>
</feature>
<gene>
    <name evidence="2" type="ORF">LVIROSA_LOCUS30647</name>
</gene>
<proteinExistence type="predicted"/>
<organism evidence="2 3">
    <name type="scientific">Lactuca virosa</name>
    <dbReference type="NCBI Taxonomy" id="75947"/>
    <lineage>
        <taxon>Eukaryota</taxon>
        <taxon>Viridiplantae</taxon>
        <taxon>Streptophyta</taxon>
        <taxon>Embryophyta</taxon>
        <taxon>Tracheophyta</taxon>
        <taxon>Spermatophyta</taxon>
        <taxon>Magnoliopsida</taxon>
        <taxon>eudicotyledons</taxon>
        <taxon>Gunneridae</taxon>
        <taxon>Pentapetalae</taxon>
        <taxon>asterids</taxon>
        <taxon>campanulids</taxon>
        <taxon>Asterales</taxon>
        <taxon>Asteraceae</taxon>
        <taxon>Cichorioideae</taxon>
        <taxon>Cichorieae</taxon>
        <taxon>Lactucinae</taxon>
        <taxon>Lactuca</taxon>
    </lineage>
</organism>
<evidence type="ECO:0000313" key="3">
    <source>
        <dbReference type="Proteomes" id="UP001157418"/>
    </source>
</evidence>
<feature type="region of interest" description="Disordered" evidence="1">
    <location>
        <begin position="200"/>
        <end position="264"/>
    </location>
</feature>
<accession>A0AAU9P4F3</accession>